<gene>
    <name evidence="4" type="primary">LOC113078691</name>
</gene>
<dbReference type="SUPFAM" id="SSF53098">
    <property type="entry name" value="Ribonuclease H-like"/>
    <property type="match status" value="1"/>
</dbReference>
<sequence>MAECRPAGGFQVSGQNDDTRVELGRMVMERLLSKLQYALSRQPLDLDYWQFICSHELIFITSILNQITFPHEVLNELSNLKNTVERQIENNCAPITALEVQYGMKGPPKFLISREYLQNLVSMQLSIPCIAQLLGVSTSTINRRLNEYGISIRDTYTTITDEELDNLVSSVKAESPHLGHRMMKGRLQALGHRLPWTRVWDSMHRVDSAGILSRMTQLRCVIRRTYSVQGPLHLVHIDTNHKLIRYGLVIFGAIDGYSRKIMYLGAATDNKASTAFGFFHQSVERNGFPLRVRGDQGVENVEIARCMFSVRGCGRGSFMSGKSVHNQRIERLWRDIWMAVTNIFYDVLHTLEEEGLLDPSNSLHMFCCHYVFLPRLQASLDSFTCGWNNHPLRTEGNRSPNQMWEIGLIQNPVPDPPESENSQDEDSDWDMTRIPDQPSIGIVVPPVDYTLTEELNAQLQAVVDPASQSQNFGRDKYLAALHFVILHS</sequence>
<dbReference type="PANTHER" id="PTHR46791:SF11">
    <property type="entry name" value="INTEGRASE CATALYTIC DOMAIN-CONTAINING PROTEIN"/>
    <property type="match status" value="1"/>
</dbReference>
<evidence type="ECO:0000313" key="3">
    <source>
        <dbReference type="Proteomes" id="UP000515129"/>
    </source>
</evidence>
<dbReference type="GeneID" id="113078691"/>
<accession>A0A6P6NC33</accession>
<evidence type="ECO:0000313" key="4">
    <source>
        <dbReference type="RefSeq" id="XP_026106810.1"/>
    </source>
</evidence>
<feature type="domain" description="Integrase core" evidence="2">
    <location>
        <begin position="226"/>
        <end position="411"/>
    </location>
</feature>
<protein>
    <submittedName>
        <fullName evidence="4">Uncharacterized protein LOC113078691</fullName>
    </submittedName>
</protein>
<evidence type="ECO:0000259" key="2">
    <source>
        <dbReference type="Pfam" id="PF24764"/>
    </source>
</evidence>
<dbReference type="KEGG" id="caua:113078691"/>
<reference evidence="4" key="1">
    <citation type="submission" date="2025-08" db="UniProtKB">
        <authorList>
            <consortium name="RefSeq"/>
        </authorList>
    </citation>
    <scope>IDENTIFICATION</scope>
    <source>
        <strain evidence="4">Wakin</strain>
        <tissue evidence="4">Muscle</tissue>
    </source>
</reference>
<dbReference type="InterPro" id="IPR058913">
    <property type="entry name" value="Integrase_dom_put"/>
</dbReference>
<dbReference type="OrthoDB" id="2686689at2759"/>
<dbReference type="RefSeq" id="XP_026106810.1">
    <property type="nucleotide sequence ID" value="XM_026251025.1"/>
</dbReference>
<dbReference type="PANTHER" id="PTHR46791">
    <property type="entry name" value="EXPRESSED PROTEIN"/>
    <property type="match status" value="1"/>
</dbReference>
<dbReference type="Proteomes" id="UP000515129">
    <property type="component" value="Unplaced"/>
</dbReference>
<keyword evidence="3" id="KW-1185">Reference proteome</keyword>
<feature type="compositionally biased region" description="Acidic residues" evidence="1">
    <location>
        <begin position="417"/>
        <end position="429"/>
    </location>
</feature>
<dbReference type="Pfam" id="PF24764">
    <property type="entry name" value="rva_4"/>
    <property type="match status" value="1"/>
</dbReference>
<proteinExistence type="predicted"/>
<feature type="region of interest" description="Disordered" evidence="1">
    <location>
        <begin position="410"/>
        <end position="432"/>
    </location>
</feature>
<evidence type="ECO:0000256" key="1">
    <source>
        <dbReference type="SAM" id="MobiDB-lite"/>
    </source>
</evidence>
<name>A0A6P6NC33_CARAU</name>
<organism evidence="3 4">
    <name type="scientific">Carassius auratus</name>
    <name type="common">Goldfish</name>
    <dbReference type="NCBI Taxonomy" id="7957"/>
    <lineage>
        <taxon>Eukaryota</taxon>
        <taxon>Metazoa</taxon>
        <taxon>Chordata</taxon>
        <taxon>Craniata</taxon>
        <taxon>Vertebrata</taxon>
        <taxon>Euteleostomi</taxon>
        <taxon>Actinopterygii</taxon>
        <taxon>Neopterygii</taxon>
        <taxon>Teleostei</taxon>
        <taxon>Ostariophysi</taxon>
        <taxon>Cypriniformes</taxon>
        <taxon>Cyprinidae</taxon>
        <taxon>Cyprininae</taxon>
        <taxon>Carassius</taxon>
    </lineage>
</organism>
<dbReference type="AlphaFoldDB" id="A0A6P6NC33"/>
<dbReference type="InterPro" id="IPR012337">
    <property type="entry name" value="RNaseH-like_sf"/>
</dbReference>